<feature type="transmembrane region" description="Helical" evidence="7">
    <location>
        <begin position="21"/>
        <end position="42"/>
    </location>
</feature>
<keyword evidence="4 7" id="KW-0812">Transmembrane</keyword>
<evidence type="ECO:0000256" key="3">
    <source>
        <dbReference type="ARBA" id="ARBA00022475"/>
    </source>
</evidence>
<organism evidence="9 10">
    <name type="scientific">Taylorella equigenitalis ATCC 35865</name>
    <dbReference type="NCBI Taxonomy" id="743973"/>
    <lineage>
        <taxon>Bacteria</taxon>
        <taxon>Pseudomonadati</taxon>
        <taxon>Pseudomonadota</taxon>
        <taxon>Betaproteobacteria</taxon>
        <taxon>Burkholderiales</taxon>
        <taxon>Alcaligenaceae</taxon>
        <taxon>Taylorella</taxon>
    </lineage>
</organism>
<feature type="transmembrane region" description="Helical" evidence="7">
    <location>
        <begin position="284"/>
        <end position="310"/>
    </location>
</feature>
<feature type="transmembrane region" description="Helical" evidence="7">
    <location>
        <begin position="238"/>
        <end position="264"/>
    </location>
</feature>
<dbReference type="Pfam" id="PF00528">
    <property type="entry name" value="BPD_transp_1"/>
    <property type="match status" value="1"/>
</dbReference>
<gene>
    <name evidence="9" type="primary">dppB</name>
    <name evidence="9" type="ORF">KUI_0006</name>
</gene>
<sequence>MSGMSGMSGMSNMRDYIIKRCLLMILTILAIASITFVLMHLVPGSPFDSDRSLNSAQELNLKKFYHLDEPLYMQFMAYLKSIFTFDFGPSINQPDTSVVDLILRAFPVSFELGIWSIMVAMFTGITLGVISAVHHQGWIDNLAMGLAVLGISIPNFVLATWLIQELAVNLGWFPVATWKTTMHMILPIIALATAPMAIIARLTRSSMLETLSQDYIKTAYAKGIPKTRIILRHALRNALLPVITILGTLLASILTGTFVIEKIFAIPGMGRYFIDSIANRDYPVIMGVTVFYSSVLVIMLFLVDIAYGFLDPRIRLGRKGGRL</sequence>
<feature type="transmembrane region" description="Helical" evidence="7">
    <location>
        <begin position="184"/>
        <end position="203"/>
    </location>
</feature>
<dbReference type="Pfam" id="PF19300">
    <property type="entry name" value="BPD_transp_1_N"/>
    <property type="match status" value="1"/>
</dbReference>
<feature type="transmembrane region" description="Helical" evidence="7">
    <location>
        <begin position="142"/>
        <end position="164"/>
    </location>
</feature>
<comment type="similarity">
    <text evidence="7">Belongs to the binding-protein-dependent transport system permease family.</text>
</comment>
<proteinExistence type="inferred from homology"/>
<dbReference type="CDD" id="cd06261">
    <property type="entry name" value="TM_PBP2"/>
    <property type="match status" value="1"/>
</dbReference>
<keyword evidence="2 7" id="KW-0813">Transport</keyword>
<evidence type="ECO:0000256" key="4">
    <source>
        <dbReference type="ARBA" id="ARBA00022692"/>
    </source>
</evidence>
<evidence type="ECO:0000256" key="2">
    <source>
        <dbReference type="ARBA" id="ARBA00022448"/>
    </source>
</evidence>
<accession>A0ABM5N8J2</accession>
<dbReference type="PANTHER" id="PTHR43163:SF6">
    <property type="entry name" value="DIPEPTIDE TRANSPORT SYSTEM PERMEASE PROTEIN DPPB-RELATED"/>
    <property type="match status" value="1"/>
</dbReference>
<dbReference type="InterPro" id="IPR000515">
    <property type="entry name" value="MetI-like"/>
</dbReference>
<protein>
    <submittedName>
        <fullName evidence="9">ABC transporter premease</fullName>
    </submittedName>
</protein>
<keyword evidence="10" id="KW-1185">Reference proteome</keyword>
<dbReference type="SUPFAM" id="SSF161098">
    <property type="entry name" value="MetI-like"/>
    <property type="match status" value="1"/>
</dbReference>
<dbReference type="EMBL" id="CP003264">
    <property type="protein sequence ID" value="AFN35112.1"/>
    <property type="molecule type" value="Genomic_DNA"/>
</dbReference>
<evidence type="ECO:0000256" key="7">
    <source>
        <dbReference type="RuleBase" id="RU363032"/>
    </source>
</evidence>
<keyword evidence="6 7" id="KW-0472">Membrane</keyword>
<keyword evidence="3" id="KW-1003">Cell membrane</keyword>
<feature type="transmembrane region" description="Helical" evidence="7">
    <location>
        <begin position="112"/>
        <end position="130"/>
    </location>
</feature>
<dbReference type="PROSITE" id="PS50928">
    <property type="entry name" value="ABC_TM1"/>
    <property type="match status" value="1"/>
</dbReference>
<keyword evidence="5 7" id="KW-1133">Transmembrane helix</keyword>
<evidence type="ECO:0000256" key="1">
    <source>
        <dbReference type="ARBA" id="ARBA00004651"/>
    </source>
</evidence>
<evidence type="ECO:0000256" key="5">
    <source>
        <dbReference type="ARBA" id="ARBA00022989"/>
    </source>
</evidence>
<name>A0ABM5N8J2_9BURK</name>
<dbReference type="InterPro" id="IPR045621">
    <property type="entry name" value="BPD_transp_1_N"/>
</dbReference>
<feature type="domain" description="ABC transmembrane type-1" evidence="8">
    <location>
        <begin position="106"/>
        <end position="307"/>
    </location>
</feature>
<evidence type="ECO:0000259" key="8">
    <source>
        <dbReference type="PROSITE" id="PS50928"/>
    </source>
</evidence>
<evidence type="ECO:0000313" key="10">
    <source>
        <dbReference type="Proteomes" id="UP000003121"/>
    </source>
</evidence>
<dbReference type="Proteomes" id="UP000003121">
    <property type="component" value="Chromosome"/>
</dbReference>
<evidence type="ECO:0000256" key="6">
    <source>
        <dbReference type="ARBA" id="ARBA00023136"/>
    </source>
</evidence>
<comment type="subcellular location">
    <subcellularLocation>
        <location evidence="1 7">Cell membrane</location>
        <topology evidence="1 7">Multi-pass membrane protein</topology>
    </subcellularLocation>
</comment>
<dbReference type="PANTHER" id="PTHR43163">
    <property type="entry name" value="DIPEPTIDE TRANSPORT SYSTEM PERMEASE PROTEIN DPPB-RELATED"/>
    <property type="match status" value="1"/>
</dbReference>
<dbReference type="RefSeq" id="WP_014839986.1">
    <property type="nucleotide sequence ID" value="NC_018108.1"/>
</dbReference>
<dbReference type="Gene3D" id="1.10.3720.10">
    <property type="entry name" value="MetI-like"/>
    <property type="match status" value="1"/>
</dbReference>
<reference evidence="9 10" key="1">
    <citation type="journal article" date="2012" name="Vet. Microbiol.">
        <title>Comparative genomic analyses of the Taylorellae.</title>
        <authorList>
            <person name="Hauser H."/>
            <person name="Richter D.C."/>
            <person name="van Tonder A."/>
            <person name="Clark L."/>
            <person name="Preston A."/>
        </authorList>
    </citation>
    <scope>NUCLEOTIDE SEQUENCE [LARGE SCALE GENOMIC DNA]</scope>
    <source>
        <strain evidence="9 10">ATCC 35865</strain>
    </source>
</reference>
<evidence type="ECO:0000313" key="9">
    <source>
        <dbReference type="EMBL" id="AFN35112.1"/>
    </source>
</evidence>
<dbReference type="InterPro" id="IPR035906">
    <property type="entry name" value="MetI-like_sf"/>
</dbReference>